<proteinExistence type="predicted"/>
<evidence type="ECO:0000313" key="1">
    <source>
        <dbReference type="EMBL" id="KAI0063619.1"/>
    </source>
</evidence>
<evidence type="ECO:0000313" key="2">
    <source>
        <dbReference type="Proteomes" id="UP000814140"/>
    </source>
</evidence>
<reference evidence="1" key="1">
    <citation type="submission" date="2021-03" db="EMBL/GenBank/DDBJ databases">
        <authorList>
            <consortium name="DOE Joint Genome Institute"/>
            <person name="Ahrendt S."/>
            <person name="Looney B.P."/>
            <person name="Miyauchi S."/>
            <person name="Morin E."/>
            <person name="Drula E."/>
            <person name="Courty P.E."/>
            <person name="Chicoki N."/>
            <person name="Fauchery L."/>
            <person name="Kohler A."/>
            <person name="Kuo A."/>
            <person name="Labutti K."/>
            <person name="Pangilinan J."/>
            <person name="Lipzen A."/>
            <person name="Riley R."/>
            <person name="Andreopoulos W."/>
            <person name="He G."/>
            <person name="Johnson J."/>
            <person name="Barry K.W."/>
            <person name="Grigoriev I.V."/>
            <person name="Nagy L."/>
            <person name="Hibbett D."/>
            <person name="Henrissat B."/>
            <person name="Matheny P.B."/>
            <person name="Labbe J."/>
            <person name="Martin F."/>
        </authorList>
    </citation>
    <scope>NUCLEOTIDE SEQUENCE</scope>
    <source>
        <strain evidence="1">HHB10654</strain>
    </source>
</reference>
<gene>
    <name evidence="1" type="ORF">BV25DRAFT_1935850</name>
</gene>
<sequence>MPLARLAARLAAAIGAQPARQELKWMKQARAADPTLPALPAMLTRRVAGEPLAYILGAQPFGPLTLRARAPVLIPRPETEDWALRLAHTLAPSPGMPARRILDLCTGSACIPLLLCALWPPGTARALAVDVAPAALALAADNARLTHTPTLAENPAANTLDVLHGDLRHPGALARALRAHGPFDVLTANPPYLSKADWAHLDPSIAALHEDPAALRGDDDDGLGLYRRIAELVALPGVLAPGGADVALEVGWTQAAAVRDMLARAAGFARVEVWADPWGRERVVVGRRRA</sequence>
<keyword evidence="2" id="KW-1185">Reference proteome</keyword>
<name>A0ACB8T4D4_9AGAM</name>
<keyword evidence="1" id="KW-0808">Transferase</keyword>
<dbReference type="Proteomes" id="UP000814140">
    <property type="component" value="Unassembled WGS sequence"/>
</dbReference>
<comment type="caution">
    <text evidence="1">The sequence shown here is derived from an EMBL/GenBank/DDBJ whole genome shotgun (WGS) entry which is preliminary data.</text>
</comment>
<reference evidence="1" key="2">
    <citation type="journal article" date="2022" name="New Phytol.">
        <title>Evolutionary transition to the ectomycorrhizal habit in the genomes of a hyperdiverse lineage of mushroom-forming fungi.</title>
        <authorList>
            <person name="Looney B."/>
            <person name="Miyauchi S."/>
            <person name="Morin E."/>
            <person name="Drula E."/>
            <person name="Courty P.E."/>
            <person name="Kohler A."/>
            <person name="Kuo A."/>
            <person name="LaButti K."/>
            <person name="Pangilinan J."/>
            <person name="Lipzen A."/>
            <person name="Riley R."/>
            <person name="Andreopoulos W."/>
            <person name="He G."/>
            <person name="Johnson J."/>
            <person name="Nolan M."/>
            <person name="Tritt A."/>
            <person name="Barry K.W."/>
            <person name="Grigoriev I.V."/>
            <person name="Nagy L.G."/>
            <person name="Hibbett D."/>
            <person name="Henrissat B."/>
            <person name="Matheny P.B."/>
            <person name="Labbe J."/>
            <person name="Martin F.M."/>
        </authorList>
    </citation>
    <scope>NUCLEOTIDE SEQUENCE</scope>
    <source>
        <strain evidence="1">HHB10654</strain>
    </source>
</reference>
<dbReference type="EMBL" id="MU277202">
    <property type="protein sequence ID" value="KAI0063619.1"/>
    <property type="molecule type" value="Genomic_DNA"/>
</dbReference>
<keyword evidence="1" id="KW-0489">Methyltransferase</keyword>
<accession>A0ACB8T4D4</accession>
<protein>
    <submittedName>
        <fullName evidence="1">S-adenosyl-L-methionine-dependent methyltransferase</fullName>
    </submittedName>
</protein>
<organism evidence="1 2">
    <name type="scientific">Artomyces pyxidatus</name>
    <dbReference type="NCBI Taxonomy" id="48021"/>
    <lineage>
        <taxon>Eukaryota</taxon>
        <taxon>Fungi</taxon>
        <taxon>Dikarya</taxon>
        <taxon>Basidiomycota</taxon>
        <taxon>Agaricomycotina</taxon>
        <taxon>Agaricomycetes</taxon>
        <taxon>Russulales</taxon>
        <taxon>Auriscalpiaceae</taxon>
        <taxon>Artomyces</taxon>
    </lineage>
</organism>